<dbReference type="Proteomes" id="UP000294257">
    <property type="component" value="Unassembled WGS sequence"/>
</dbReference>
<dbReference type="AlphaFoldDB" id="A0A4Q7KMF1"/>
<dbReference type="RefSeq" id="WP_130344952.1">
    <property type="nucleotide sequence ID" value="NZ_SGWQ01000005.1"/>
</dbReference>
<organism evidence="2 3">
    <name type="scientific">Herbihabitans rhizosphaerae</name>
    <dbReference type="NCBI Taxonomy" id="1872711"/>
    <lineage>
        <taxon>Bacteria</taxon>
        <taxon>Bacillati</taxon>
        <taxon>Actinomycetota</taxon>
        <taxon>Actinomycetes</taxon>
        <taxon>Pseudonocardiales</taxon>
        <taxon>Pseudonocardiaceae</taxon>
        <taxon>Herbihabitans</taxon>
    </lineage>
</organism>
<proteinExistence type="predicted"/>
<dbReference type="InterPro" id="IPR020941">
    <property type="entry name" value="SUFU-like_domain"/>
</dbReference>
<accession>A0A4Q7KMF1</accession>
<protein>
    <submittedName>
        <fullName evidence="2">Suppressor of fused protein SUFU</fullName>
    </submittedName>
</protein>
<reference evidence="2 3" key="1">
    <citation type="submission" date="2019-02" db="EMBL/GenBank/DDBJ databases">
        <title>Genomic Encyclopedia of Type Strains, Phase IV (KMG-IV): sequencing the most valuable type-strain genomes for metagenomic binning, comparative biology and taxonomic classification.</title>
        <authorList>
            <person name="Goeker M."/>
        </authorList>
    </citation>
    <scope>NUCLEOTIDE SEQUENCE [LARGE SCALE GENOMIC DNA]</scope>
    <source>
        <strain evidence="2 3">DSM 101727</strain>
    </source>
</reference>
<evidence type="ECO:0000313" key="2">
    <source>
        <dbReference type="EMBL" id="RZS37447.1"/>
    </source>
</evidence>
<sequence>MADASESDQAVFLTATAAFDCEEQPDVFEHTDEAGEPVADVIVATDRPQDGATSYSTVGLSNHPLSEMEDEYPTRVEIVGACASDVEYYGDVLATVALNIRDSTWFPQPGGILPDAIGVHDSDVATKHVLLTPPFIWDDGPHTMYLHDKTVVFLFALPISDAEREYADKNGVEALGELLDEHEVDVFDLNRPSVA</sequence>
<dbReference type="Pfam" id="PF05076">
    <property type="entry name" value="SUFU"/>
    <property type="match status" value="1"/>
</dbReference>
<dbReference type="OrthoDB" id="8479146at2"/>
<gene>
    <name evidence="2" type="ORF">EV193_1051</name>
</gene>
<dbReference type="EMBL" id="SGWQ01000005">
    <property type="protein sequence ID" value="RZS37447.1"/>
    <property type="molecule type" value="Genomic_DNA"/>
</dbReference>
<keyword evidence="3" id="KW-1185">Reference proteome</keyword>
<evidence type="ECO:0000313" key="3">
    <source>
        <dbReference type="Proteomes" id="UP000294257"/>
    </source>
</evidence>
<feature type="domain" description="Suppressor of fused-like" evidence="1">
    <location>
        <begin position="39"/>
        <end position="192"/>
    </location>
</feature>
<comment type="caution">
    <text evidence="2">The sequence shown here is derived from an EMBL/GenBank/DDBJ whole genome shotgun (WGS) entry which is preliminary data.</text>
</comment>
<evidence type="ECO:0000259" key="1">
    <source>
        <dbReference type="Pfam" id="PF05076"/>
    </source>
</evidence>
<name>A0A4Q7KMF1_9PSEU</name>